<dbReference type="PANTHER" id="PTHR47718">
    <property type="entry name" value="OS01G0519700 PROTEIN"/>
    <property type="match status" value="1"/>
</dbReference>
<accession>A0A9R1VUW0</accession>
<dbReference type="AlphaFoldDB" id="A0A9R1VUW0"/>
<name>A0A9R1VUW0_LACSA</name>
<gene>
    <name evidence="2" type="ORF">LSAT_V11C400202440</name>
</gene>
<feature type="domain" description="FAR1" evidence="1">
    <location>
        <begin position="61"/>
        <end position="137"/>
    </location>
</feature>
<comment type="caution">
    <text evidence="2">The sequence shown here is derived from an EMBL/GenBank/DDBJ whole genome shotgun (WGS) entry which is preliminary data.</text>
</comment>
<organism evidence="2 3">
    <name type="scientific">Lactuca sativa</name>
    <name type="common">Garden lettuce</name>
    <dbReference type="NCBI Taxonomy" id="4236"/>
    <lineage>
        <taxon>Eukaryota</taxon>
        <taxon>Viridiplantae</taxon>
        <taxon>Streptophyta</taxon>
        <taxon>Embryophyta</taxon>
        <taxon>Tracheophyta</taxon>
        <taxon>Spermatophyta</taxon>
        <taxon>Magnoliopsida</taxon>
        <taxon>eudicotyledons</taxon>
        <taxon>Gunneridae</taxon>
        <taxon>Pentapetalae</taxon>
        <taxon>asterids</taxon>
        <taxon>campanulids</taxon>
        <taxon>Asterales</taxon>
        <taxon>Asteraceae</taxon>
        <taxon>Cichorioideae</taxon>
        <taxon>Cichorieae</taxon>
        <taxon>Lactucinae</taxon>
        <taxon>Lactuca</taxon>
    </lineage>
</organism>
<reference evidence="2 3" key="1">
    <citation type="journal article" date="2017" name="Nat. Commun.">
        <title>Genome assembly with in vitro proximity ligation data and whole-genome triplication in lettuce.</title>
        <authorList>
            <person name="Reyes-Chin-Wo S."/>
            <person name="Wang Z."/>
            <person name="Yang X."/>
            <person name="Kozik A."/>
            <person name="Arikit S."/>
            <person name="Song C."/>
            <person name="Xia L."/>
            <person name="Froenicke L."/>
            <person name="Lavelle D.O."/>
            <person name="Truco M.J."/>
            <person name="Xia R."/>
            <person name="Zhu S."/>
            <person name="Xu C."/>
            <person name="Xu H."/>
            <person name="Xu X."/>
            <person name="Cox K."/>
            <person name="Korf I."/>
            <person name="Meyers B.C."/>
            <person name="Michelmore R.W."/>
        </authorList>
    </citation>
    <scope>NUCLEOTIDE SEQUENCE [LARGE SCALE GENOMIC DNA]</scope>
    <source>
        <strain evidence="3">cv. Salinas</strain>
        <tissue evidence="2">Seedlings</tissue>
    </source>
</reference>
<dbReference type="Pfam" id="PF03101">
    <property type="entry name" value="FAR1"/>
    <property type="match status" value="1"/>
</dbReference>
<protein>
    <recommendedName>
        <fullName evidence="1">FAR1 domain-containing protein</fullName>
    </recommendedName>
</protein>
<dbReference type="PANTHER" id="PTHR47718:SF12">
    <property type="entry name" value="PROTEIN FAR1-RELATED SEQUENCE"/>
    <property type="match status" value="1"/>
</dbReference>
<dbReference type="EMBL" id="NBSK02000004">
    <property type="protein sequence ID" value="KAJ0211994.1"/>
    <property type="molecule type" value="Genomic_DNA"/>
</dbReference>
<dbReference type="Proteomes" id="UP000235145">
    <property type="component" value="Unassembled WGS sequence"/>
</dbReference>
<keyword evidence="3" id="KW-1185">Reference proteome</keyword>
<dbReference type="InterPro" id="IPR004330">
    <property type="entry name" value="FAR1_DNA_bnd_dom"/>
</dbReference>
<evidence type="ECO:0000313" key="2">
    <source>
        <dbReference type="EMBL" id="KAJ0211994.1"/>
    </source>
</evidence>
<sequence>MFSTSAHISDCFNSFNDVNSNSRTSSKFYMSEVMHDIKPDVPEVFKPTKELRFKDIDEGIKFYKRYAEKAGFDVHLNTLRTVGNIIKHGMGKPKLNPTECNTIYRVTDCKAKIIMKHVKGTYEYRLDKFQENHNHKLEDTFHLKSTRTLSYSDREFIVRESTEKVGATKAYKLKSTLKGDFQYVRRKTVDYRNVTTRHFHLVQ</sequence>
<proteinExistence type="predicted"/>
<evidence type="ECO:0000313" key="3">
    <source>
        <dbReference type="Proteomes" id="UP000235145"/>
    </source>
</evidence>
<evidence type="ECO:0000259" key="1">
    <source>
        <dbReference type="Pfam" id="PF03101"/>
    </source>
</evidence>